<proteinExistence type="predicted"/>
<evidence type="ECO:0000313" key="2">
    <source>
        <dbReference type="EMBL" id="QGU88210.1"/>
    </source>
</evidence>
<dbReference type="Gene3D" id="3.40.50.1820">
    <property type="entry name" value="alpha/beta hydrolase"/>
    <property type="match status" value="1"/>
</dbReference>
<evidence type="ECO:0000313" key="3">
    <source>
        <dbReference type="Proteomes" id="UP000424752"/>
    </source>
</evidence>
<dbReference type="SUPFAM" id="SSF53474">
    <property type="entry name" value="alpha/beta-Hydrolases"/>
    <property type="match status" value="1"/>
</dbReference>
<dbReference type="KEGG" id="erwi:GN242_13690"/>
<organism evidence="2 3">
    <name type="scientific">Erwinia sorbitola</name>
    <dbReference type="NCBI Taxonomy" id="2681984"/>
    <lineage>
        <taxon>Bacteria</taxon>
        <taxon>Pseudomonadati</taxon>
        <taxon>Pseudomonadota</taxon>
        <taxon>Gammaproteobacteria</taxon>
        <taxon>Enterobacterales</taxon>
        <taxon>Erwiniaceae</taxon>
        <taxon>Erwinia</taxon>
    </lineage>
</organism>
<dbReference type="EMBL" id="CP046509">
    <property type="protein sequence ID" value="QGU88210.1"/>
    <property type="molecule type" value="Genomic_DNA"/>
</dbReference>
<keyword evidence="2" id="KW-0378">Hydrolase</keyword>
<reference evidence="2 3" key="1">
    <citation type="submission" date="2019-12" db="EMBL/GenBank/DDBJ databases">
        <title>Erwinia sp. nov., isolated from droppings of birds in the Qinghai-Tiebt plateau of China.</title>
        <authorList>
            <person name="Ge Y."/>
        </authorList>
    </citation>
    <scope>NUCLEOTIDE SEQUENCE [LARGE SCALE GENOMIC DNA]</scope>
    <source>
        <strain evidence="2 3">J780</strain>
    </source>
</reference>
<sequence>MTCRQRRISTDRLSACKCVNCSKPPVRYIHLCSGLLWCSLVTGCATENRVATADAIARPAGLQQGEIHAAPFVLSWWGKIRDPHQPVHLYIEGDGFAWVTPSQPSRDPTPLNPLALKLAAADPAANVAYLARPCQYIPMERNPTCNPSWWTDRRFAPQVIEAMNDAVSQILQQAPGQQLVLTGYSGGGAVAALIAARRSDVLSLRTVAGNLDMDEVNRLHHASPMPLSLNAKDVARTLAKLPQIHFSGSADRVVPLRVAEGYAHASHSECVEVVSVSGLTHGGNWEQEWPALLKQKPACK</sequence>
<gene>
    <name evidence="2" type="ORF">GN242_13690</name>
</gene>
<dbReference type="InterPro" id="IPR029058">
    <property type="entry name" value="AB_hydrolase_fold"/>
</dbReference>
<feature type="domain" description="Fungal lipase-type" evidence="1">
    <location>
        <begin position="158"/>
        <end position="196"/>
    </location>
</feature>
<name>A0A6I6F2Z6_9GAMM</name>
<dbReference type="InterPro" id="IPR002921">
    <property type="entry name" value="Fungal_lipase-type"/>
</dbReference>
<dbReference type="AlphaFoldDB" id="A0A6I6F2Z6"/>
<dbReference type="GO" id="GO:0006629">
    <property type="term" value="P:lipid metabolic process"/>
    <property type="evidence" value="ECO:0007669"/>
    <property type="project" value="InterPro"/>
</dbReference>
<dbReference type="Proteomes" id="UP000424752">
    <property type="component" value="Chromosome"/>
</dbReference>
<dbReference type="Pfam" id="PF01764">
    <property type="entry name" value="Lipase_3"/>
    <property type="match status" value="1"/>
</dbReference>
<dbReference type="GO" id="GO:0016787">
    <property type="term" value="F:hydrolase activity"/>
    <property type="evidence" value="ECO:0007669"/>
    <property type="project" value="UniProtKB-KW"/>
</dbReference>
<protein>
    <submittedName>
        <fullName evidence="2">Alpha/beta hydrolase</fullName>
    </submittedName>
</protein>
<evidence type="ECO:0000259" key="1">
    <source>
        <dbReference type="Pfam" id="PF01764"/>
    </source>
</evidence>
<accession>A0A6I6F2Z6</accession>